<organism evidence="1 2">
    <name type="scientific">Pontiella desulfatans</name>
    <dbReference type="NCBI Taxonomy" id="2750659"/>
    <lineage>
        <taxon>Bacteria</taxon>
        <taxon>Pseudomonadati</taxon>
        <taxon>Kiritimatiellota</taxon>
        <taxon>Kiritimatiellia</taxon>
        <taxon>Kiritimatiellales</taxon>
        <taxon>Pontiellaceae</taxon>
        <taxon>Pontiella</taxon>
    </lineage>
</organism>
<name>A0A6C2UC51_PONDE</name>
<keyword evidence="2" id="KW-1185">Reference proteome</keyword>
<protein>
    <submittedName>
        <fullName evidence="1">Uncharacterized protein</fullName>
    </submittedName>
</protein>
<sequence>MTNPQQLVSKLWNYCNILRTTVCRTAIMSSS</sequence>
<evidence type="ECO:0000313" key="1">
    <source>
        <dbReference type="EMBL" id="VGO17762.1"/>
    </source>
</evidence>
<dbReference type="Proteomes" id="UP000366872">
    <property type="component" value="Unassembled WGS sequence"/>
</dbReference>
<evidence type="ECO:0000313" key="2">
    <source>
        <dbReference type="Proteomes" id="UP000366872"/>
    </source>
</evidence>
<proteinExistence type="predicted"/>
<reference evidence="1 2" key="1">
    <citation type="submission" date="2019-04" db="EMBL/GenBank/DDBJ databases">
        <authorList>
            <person name="Van Vliet M D."/>
        </authorList>
    </citation>
    <scope>NUCLEOTIDE SEQUENCE [LARGE SCALE GENOMIC DNA]</scope>
    <source>
        <strain evidence="1 2">F1</strain>
    </source>
</reference>
<accession>A0A6C2UC51</accession>
<dbReference type="EMBL" id="CAAHFG010000005">
    <property type="protein sequence ID" value="VGO17762.1"/>
    <property type="molecule type" value="Genomic_DNA"/>
</dbReference>
<gene>
    <name evidence="1" type="ORF">PDESU_06364</name>
</gene>
<dbReference type="AlphaFoldDB" id="A0A6C2UC51"/>